<comment type="caution">
    <text evidence="2">The sequence shown here is derived from an EMBL/GenBank/DDBJ whole genome shotgun (WGS) entry which is preliminary data.</text>
</comment>
<evidence type="ECO:0000313" key="3">
    <source>
        <dbReference type="Proteomes" id="UP000074247"/>
    </source>
</evidence>
<feature type="region of interest" description="Disordered" evidence="1">
    <location>
        <begin position="1"/>
        <end position="101"/>
    </location>
</feature>
<evidence type="ECO:0000256" key="1">
    <source>
        <dbReference type="SAM" id="MobiDB-lite"/>
    </source>
</evidence>
<reference evidence="2 3" key="1">
    <citation type="journal article" date="2016" name="Nat. Commun.">
        <title>Local admixture of amplified and diversified secreted pathogenesis determinants shapes mosaic Toxoplasma gondii genomes.</title>
        <authorList>
            <person name="Lorenzi H."/>
            <person name="Khan A."/>
            <person name="Behnke M.S."/>
            <person name="Namasivayam S."/>
            <person name="Swapna L.S."/>
            <person name="Hadjithomas M."/>
            <person name="Karamycheva S."/>
            <person name="Pinney D."/>
            <person name="Brunk B.P."/>
            <person name="Ajioka J.W."/>
            <person name="Ajzenberg D."/>
            <person name="Boothroyd J.C."/>
            <person name="Boyle J.P."/>
            <person name="Darde M.L."/>
            <person name="Diaz-Miranda M.A."/>
            <person name="Dubey J.P."/>
            <person name="Fritz H.M."/>
            <person name="Gennari S.M."/>
            <person name="Gregory B.D."/>
            <person name="Kim K."/>
            <person name="Saeij J.P."/>
            <person name="Su C."/>
            <person name="White M.W."/>
            <person name="Zhu X.Q."/>
            <person name="Howe D.K."/>
            <person name="Rosenthal B.M."/>
            <person name="Grigg M.E."/>
            <person name="Parkinson J."/>
            <person name="Liu L."/>
            <person name="Kissinger J.C."/>
            <person name="Roos D.S."/>
            <person name="Sibley L.D."/>
        </authorList>
    </citation>
    <scope>NUCLEOTIDE SEQUENCE [LARGE SCALE GENOMIC DNA]</scope>
    <source>
        <strain evidence="2 3">ARI</strain>
    </source>
</reference>
<proteinExistence type="predicted"/>
<dbReference type="Proteomes" id="UP000074247">
    <property type="component" value="Unassembled WGS sequence"/>
</dbReference>
<gene>
    <name evidence="2" type="ORF">TGARI_213380</name>
</gene>
<dbReference type="VEuPathDB" id="ToxoDB:TGARI_213380"/>
<sequence>MPLLPSSLAPGHPESGTSAVKGRTTRRGDRPDFYTLVSGESSCGEATDAPSLSTREQVVRSGAAPRNRAPLCREPRRGEKERGTRDGGRKTNRSDEAPQNGLRRCVNCPGWKRLQRETPRETPCTPLSPPRSCVSEDSCFSRVRLTASTPFLLRPGPGKNCVLEQRKRGISSLCTDTTKQRRTPEECKGSAVVLAGEEALHVSSQERECRARFDAAAGASFLGLYSLSVCSVNFLDDSRFSRTSFSV</sequence>
<dbReference type="AlphaFoldDB" id="A0A139XY29"/>
<accession>A0A139XY29</accession>
<evidence type="ECO:0000313" key="2">
    <source>
        <dbReference type="EMBL" id="KYF43674.1"/>
    </source>
</evidence>
<dbReference type="EMBL" id="AGQS02004609">
    <property type="protein sequence ID" value="KYF43674.1"/>
    <property type="molecule type" value="Genomic_DNA"/>
</dbReference>
<protein>
    <submittedName>
        <fullName evidence="2">Uncharacterized protein</fullName>
    </submittedName>
</protein>
<name>A0A139XY29_TOXGO</name>
<organism evidence="2 3">
    <name type="scientific">Toxoplasma gondii ARI</name>
    <dbReference type="NCBI Taxonomy" id="1074872"/>
    <lineage>
        <taxon>Eukaryota</taxon>
        <taxon>Sar</taxon>
        <taxon>Alveolata</taxon>
        <taxon>Apicomplexa</taxon>
        <taxon>Conoidasida</taxon>
        <taxon>Coccidia</taxon>
        <taxon>Eucoccidiorida</taxon>
        <taxon>Eimeriorina</taxon>
        <taxon>Sarcocystidae</taxon>
        <taxon>Toxoplasma</taxon>
    </lineage>
</organism>
<feature type="compositionally biased region" description="Basic and acidic residues" evidence="1">
    <location>
        <begin position="71"/>
        <end position="96"/>
    </location>
</feature>